<name>A0A1X0R1C9_RHIZD</name>
<organism evidence="2">
    <name type="scientific">Rhizopus microsporus var. microsporus</name>
    <dbReference type="NCBI Taxonomy" id="86635"/>
    <lineage>
        <taxon>Eukaryota</taxon>
        <taxon>Fungi</taxon>
        <taxon>Fungi incertae sedis</taxon>
        <taxon>Mucoromycota</taxon>
        <taxon>Mucoromycotina</taxon>
        <taxon>Mucoromycetes</taxon>
        <taxon>Mucorales</taxon>
        <taxon>Mucorineae</taxon>
        <taxon>Rhizopodaceae</taxon>
        <taxon>Rhizopus</taxon>
    </lineage>
</organism>
<dbReference type="VEuPathDB" id="FungiDB:BCV72DRAFT_330008"/>
<protein>
    <recommendedName>
        <fullName evidence="1">Reverse transcriptase zinc-binding domain-containing protein</fullName>
    </recommendedName>
</protein>
<dbReference type="AlphaFoldDB" id="A0A1X0R1C9"/>
<evidence type="ECO:0000259" key="1">
    <source>
        <dbReference type="Pfam" id="PF13966"/>
    </source>
</evidence>
<gene>
    <name evidence="2" type="ORF">BCV72DRAFT_330008</name>
</gene>
<dbReference type="EMBL" id="KV921935">
    <property type="protein sequence ID" value="ORE05837.1"/>
    <property type="molecule type" value="Genomic_DNA"/>
</dbReference>
<dbReference type="Pfam" id="PF13966">
    <property type="entry name" value="zf-RVT"/>
    <property type="match status" value="1"/>
</dbReference>
<evidence type="ECO:0000313" key="2">
    <source>
        <dbReference type="EMBL" id="ORE05837.1"/>
    </source>
</evidence>
<reference evidence="2" key="1">
    <citation type="journal article" date="2016" name="Proc. Natl. Acad. Sci. U.S.A.">
        <title>Lipid metabolic changes in an early divergent fungus govern the establishment of a mutualistic symbiosis with endobacteria.</title>
        <authorList>
            <person name="Lastovetsky O.A."/>
            <person name="Gaspar M.L."/>
            <person name="Mondo S.J."/>
            <person name="LaButti K.M."/>
            <person name="Sandor L."/>
            <person name="Grigoriev I.V."/>
            <person name="Henry S.A."/>
            <person name="Pawlowska T.E."/>
        </authorList>
    </citation>
    <scope>NUCLEOTIDE SEQUENCE [LARGE SCALE GENOMIC DNA]</scope>
    <source>
        <strain evidence="2">ATCC 52814</strain>
    </source>
</reference>
<feature type="domain" description="Reverse transcriptase zinc-binding" evidence="1">
    <location>
        <begin position="297"/>
        <end position="369"/>
    </location>
</feature>
<proteinExistence type="predicted"/>
<dbReference type="Proteomes" id="UP000242414">
    <property type="component" value="Unassembled WGS sequence"/>
</dbReference>
<dbReference type="InterPro" id="IPR026960">
    <property type="entry name" value="RVT-Znf"/>
</dbReference>
<sequence length="397" mass="45283">MTSQTCMYCFSKLDHPIHRKVIKGKDIKTKVKGSFLCRNPDCVLVPNKKVTKSRDNLSALAIGLYGLCSLLFQETFPEVSAKISQSNLDFINKTASFLNARECWDTGHDASNREKSFELWFRAFDILPGLQKHKLSLEADMSQPTPISASVSMVLPLSEVIDWPSEGPLLLKRSSYSNIQVQDAFIFDPQLQFIQRRLTAEEKRVVKRGRNRVVRLYQLLDSHSVCLSPFLSRLMLPSQVGLHDGTLGPTTIDDTILPLVTPLVDRQTQLIQPSHMRKLIRKASLSQAKESSVALGNSVRFWKSFWRMDVPLPARNVWFRLIHGKLPAASNLHKIIPSFSPFCRLCNRGSPSETTCHFLIDCRKKYLAWKLIWAHFFPMSPWSRHALLQATLHLNFP</sequence>
<accession>A0A1X0R1C9</accession>